<accession>A0A6H5GAF3</accession>
<reference evidence="1 2" key="1">
    <citation type="submission" date="2020-02" db="EMBL/GenBank/DDBJ databases">
        <authorList>
            <person name="Ferguson B K."/>
        </authorList>
    </citation>
    <scope>NUCLEOTIDE SEQUENCE [LARGE SCALE GENOMIC DNA]</scope>
</reference>
<evidence type="ECO:0000313" key="1">
    <source>
        <dbReference type="EMBL" id="CAA9999334.1"/>
    </source>
</evidence>
<sequence>METLNGDPEQIYWVQRRRHLDESQQCILNPSTSNRTVHGRLYGTITKLRKCDYWCH</sequence>
<dbReference type="AlphaFoldDB" id="A0A6H5GAF3"/>
<evidence type="ECO:0000313" key="2">
    <source>
        <dbReference type="Proteomes" id="UP000479000"/>
    </source>
</evidence>
<protein>
    <submittedName>
        <fullName evidence="1">Uncharacterized protein</fullName>
    </submittedName>
</protein>
<feature type="non-terminal residue" evidence="1">
    <location>
        <position position="56"/>
    </location>
</feature>
<proteinExistence type="predicted"/>
<dbReference type="EMBL" id="CADCXU010008666">
    <property type="protein sequence ID" value="CAA9999334.1"/>
    <property type="molecule type" value="Genomic_DNA"/>
</dbReference>
<organism evidence="1 2">
    <name type="scientific">Nesidiocoris tenuis</name>
    <dbReference type="NCBI Taxonomy" id="355587"/>
    <lineage>
        <taxon>Eukaryota</taxon>
        <taxon>Metazoa</taxon>
        <taxon>Ecdysozoa</taxon>
        <taxon>Arthropoda</taxon>
        <taxon>Hexapoda</taxon>
        <taxon>Insecta</taxon>
        <taxon>Pterygota</taxon>
        <taxon>Neoptera</taxon>
        <taxon>Paraneoptera</taxon>
        <taxon>Hemiptera</taxon>
        <taxon>Heteroptera</taxon>
        <taxon>Panheteroptera</taxon>
        <taxon>Cimicomorpha</taxon>
        <taxon>Miridae</taxon>
        <taxon>Dicyphina</taxon>
        <taxon>Nesidiocoris</taxon>
    </lineage>
</organism>
<keyword evidence="2" id="KW-1185">Reference proteome</keyword>
<dbReference type="Proteomes" id="UP000479000">
    <property type="component" value="Unassembled WGS sequence"/>
</dbReference>
<gene>
    <name evidence="1" type="ORF">NTEN_LOCUS5617</name>
</gene>
<name>A0A6H5GAF3_9HEMI</name>